<proteinExistence type="predicted"/>
<keyword evidence="1" id="KW-0812">Transmembrane</keyword>
<gene>
    <name evidence="2" type="ORF">HPP92_023102</name>
</gene>
<accession>A0A835PYQ5</accession>
<comment type="caution">
    <text evidence="2">The sequence shown here is derived from an EMBL/GenBank/DDBJ whole genome shotgun (WGS) entry which is preliminary data.</text>
</comment>
<protein>
    <submittedName>
        <fullName evidence="2">Uncharacterized protein</fullName>
    </submittedName>
</protein>
<organism evidence="2 3">
    <name type="scientific">Vanilla planifolia</name>
    <name type="common">Vanilla</name>
    <dbReference type="NCBI Taxonomy" id="51239"/>
    <lineage>
        <taxon>Eukaryota</taxon>
        <taxon>Viridiplantae</taxon>
        <taxon>Streptophyta</taxon>
        <taxon>Embryophyta</taxon>
        <taxon>Tracheophyta</taxon>
        <taxon>Spermatophyta</taxon>
        <taxon>Magnoliopsida</taxon>
        <taxon>Liliopsida</taxon>
        <taxon>Asparagales</taxon>
        <taxon>Orchidaceae</taxon>
        <taxon>Vanilloideae</taxon>
        <taxon>Vanilleae</taxon>
        <taxon>Vanilla</taxon>
    </lineage>
</organism>
<name>A0A835PYQ5_VANPL</name>
<reference evidence="2 3" key="1">
    <citation type="journal article" date="2020" name="Nat. Food">
        <title>A phased Vanilla planifolia genome enables genetic improvement of flavour and production.</title>
        <authorList>
            <person name="Hasing T."/>
            <person name="Tang H."/>
            <person name="Brym M."/>
            <person name="Khazi F."/>
            <person name="Huang T."/>
            <person name="Chambers A.H."/>
        </authorList>
    </citation>
    <scope>NUCLEOTIDE SEQUENCE [LARGE SCALE GENOMIC DNA]</scope>
    <source>
        <tissue evidence="2">Leaf</tissue>
    </source>
</reference>
<keyword evidence="1" id="KW-1133">Transmembrane helix</keyword>
<sequence>MNEDHCGLLLLSLLRLRRRLGVSVVHVGGLSHGKTSFVVFFFLGIFSLGIQKLMMVPGSTSTVSCRSPAIFTRP</sequence>
<dbReference type="AlphaFoldDB" id="A0A835PYQ5"/>
<keyword evidence="1" id="KW-0472">Membrane</keyword>
<evidence type="ECO:0000313" key="3">
    <source>
        <dbReference type="Proteomes" id="UP000639772"/>
    </source>
</evidence>
<dbReference type="Proteomes" id="UP000639772">
    <property type="component" value="Chromosome 12"/>
</dbReference>
<dbReference type="EMBL" id="JADCNM010000012">
    <property type="protein sequence ID" value="KAG0459974.1"/>
    <property type="molecule type" value="Genomic_DNA"/>
</dbReference>
<evidence type="ECO:0000313" key="2">
    <source>
        <dbReference type="EMBL" id="KAG0459974.1"/>
    </source>
</evidence>
<feature type="transmembrane region" description="Helical" evidence="1">
    <location>
        <begin position="37"/>
        <end position="56"/>
    </location>
</feature>
<evidence type="ECO:0000256" key="1">
    <source>
        <dbReference type="SAM" id="Phobius"/>
    </source>
</evidence>